<dbReference type="AlphaFoldDB" id="A0A0C1U0I0"/>
<reference evidence="2 3" key="1">
    <citation type="submission" date="2015-01" db="EMBL/GenBank/DDBJ databases">
        <title>Genome sequence of the anaerobic bacterium Geobacter soli GSS01, a dissimilatory Fe(III) reducer from soil.</title>
        <authorList>
            <person name="Yang G."/>
            <person name="Zhou S."/>
        </authorList>
    </citation>
    <scope>NUCLEOTIDE SEQUENCE [LARGE SCALE GENOMIC DNA]</scope>
    <source>
        <strain evidence="2 3">GSS01</strain>
    </source>
</reference>
<feature type="transmembrane region" description="Helical" evidence="1">
    <location>
        <begin position="176"/>
        <end position="200"/>
    </location>
</feature>
<evidence type="ECO:0000313" key="3">
    <source>
        <dbReference type="Proteomes" id="UP000031433"/>
    </source>
</evidence>
<dbReference type="PANTHER" id="PTHR41324">
    <property type="entry name" value="MEMBRANE PROTEIN-RELATED"/>
    <property type="match status" value="1"/>
</dbReference>
<accession>A0A0C1U0I0</accession>
<protein>
    <submittedName>
        <fullName evidence="2">Membrane protein</fullName>
    </submittedName>
</protein>
<keyword evidence="1" id="KW-0472">Membrane</keyword>
<organism evidence="2 3">
    <name type="scientific">Geobacter soli</name>
    <dbReference type="NCBI Taxonomy" id="1510391"/>
    <lineage>
        <taxon>Bacteria</taxon>
        <taxon>Pseudomonadati</taxon>
        <taxon>Thermodesulfobacteriota</taxon>
        <taxon>Desulfuromonadia</taxon>
        <taxon>Geobacterales</taxon>
        <taxon>Geobacteraceae</taxon>
        <taxon>Geobacter</taxon>
    </lineage>
</organism>
<name>A0A0C1U0I0_9BACT</name>
<gene>
    <name evidence="2" type="ORF">SE37_01160</name>
</gene>
<dbReference type="Pfam" id="PF09991">
    <property type="entry name" value="DUF2232"/>
    <property type="match status" value="1"/>
</dbReference>
<feature type="transmembrane region" description="Helical" evidence="1">
    <location>
        <begin position="101"/>
        <end position="124"/>
    </location>
</feature>
<feature type="transmembrane region" description="Helical" evidence="1">
    <location>
        <begin position="20"/>
        <end position="46"/>
    </location>
</feature>
<feature type="transmembrane region" description="Helical" evidence="1">
    <location>
        <begin position="278"/>
        <end position="299"/>
    </location>
</feature>
<feature type="transmembrane region" description="Helical" evidence="1">
    <location>
        <begin position="58"/>
        <end position="81"/>
    </location>
</feature>
<dbReference type="InterPro" id="IPR018710">
    <property type="entry name" value="DUF2232"/>
</dbReference>
<keyword evidence="1" id="KW-1133">Transmembrane helix</keyword>
<proteinExistence type="predicted"/>
<dbReference type="EMBL" id="JXBL01000001">
    <property type="protein sequence ID" value="KIE41335.1"/>
    <property type="molecule type" value="Genomic_DNA"/>
</dbReference>
<feature type="transmembrane region" description="Helical" evidence="1">
    <location>
        <begin position="246"/>
        <end position="266"/>
    </location>
</feature>
<dbReference type="RefSeq" id="WP_039642993.1">
    <property type="nucleotide sequence ID" value="NZ_JXBL01000001.1"/>
</dbReference>
<dbReference type="PANTHER" id="PTHR41324:SF1">
    <property type="entry name" value="DUF2232 DOMAIN-CONTAINING PROTEIN"/>
    <property type="match status" value="1"/>
</dbReference>
<dbReference type="Proteomes" id="UP000031433">
    <property type="component" value="Unassembled WGS sequence"/>
</dbReference>
<sequence>MENSLRGTLLDIVKGCIATAALFIAYLELPVIGMLAGAAVPLPALLYDLKRGRWPGMAVVLASALIFMLIAGPAGALLYVLQAGIFSLALPRFLAMGGGAARALASAVAVTVAVITVAAVGYGITRGVTIEGQVAESLQTSISQAVQLYEKSGVSGTDLDELREGMDRAAKTLAQLYPSLFIVGITLAGGLNLLLLQRFGRRLGFAVPGGSFGTYRNPDHLVWLPICAGFALLAGHDVVTAVALNVLVLTGFLYFIQGMAIIIHLFDRHAVPAFLRYLLYFLLFVQAYLVVAVALFGLLDLWGNFRRPRIPTNL</sequence>
<comment type="caution">
    <text evidence="2">The sequence shown here is derived from an EMBL/GenBank/DDBJ whole genome shotgun (WGS) entry which is preliminary data.</text>
</comment>
<keyword evidence="1" id="KW-0812">Transmembrane</keyword>
<evidence type="ECO:0000256" key="1">
    <source>
        <dbReference type="SAM" id="Phobius"/>
    </source>
</evidence>
<evidence type="ECO:0000313" key="2">
    <source>
        <dbReference type="EMBL" id="KIE41335.1"/>
    </source>
</evidence>
<keyword evidence="3" id="KW-1185">Reference proteome</keyword>